<reference evidence="11" key="1">
    <citation type="submission" date="2023-07" db="EMBL/GenBank/DDBJ databases">
        <title>The genome sequence of Rhodocytophaga aerolata KACC 12507.</title>
        <authorList>
            <person name="Zhang X."/>
        </authorList>
    </citation>
    <scope>NUCLEOTIDE SEQUENCE</scope>
    <source>
        <strain evidence="11">KACC 12507</strain>
    </source>
</reference>
<comment type="caution">
    <text evidence="11">The sequence shown here is derived from an EMBL/GenBank/DDBJ whole genome shotgun (WGS) entry which is preliminary data.</text>
</comment>
<evidence type="ECO:0000256" key="6">
    <source>
        <dbReference type="ARBA" id="ARBA00023237"/>
    </source>
</evidence>
<dbReference type="Proteomes" id="UP001168528">
    <property type="component" value="Unassembled WGS sequence"/>
</dbReference>
<feature type="chain" id="PRO_5045094575" evidence="8">
    <location>
        <begin position="22"/>
        <end position="779"/>
    </location>
</feature>
<keyword evidence="12" id="KW-1185">Reference proteome</keyword>
<feature type="signal peptide" evidence="8">
    <location>
        <begin position="1"/>
        <end position="21"/>
    </location>
</feature>
<proteinExistence type="inferred from homology"/>
<dbReference type="InterPro" id="IPR036942">
    <property type="entry name" value="Beta-barrel_TonB_sf"/>
</dbReference>
<dbReference type="PANTHER" id="PTHR40980">
    <property type="entry name" value="PLUG DOMAIN-CONTAINING PROTEIN"/>
    <property type="match status" value="1"/>
</dbReference>
<keyword evidence="5 7" id="KW-0472">Membrane</keyword>
<keyword evidence="3 7" id="KW-1134">Transmembrane beta strand</keyword>
<evidence type="ECO:0000256" key="3">
    <source>
        <dbReference type="ARBA" id="ARBA00022452"/>
    </source>
</evidence>
<evidence type="ECO:0000259" key="10">
    <source>
        <dbReference type="Pfam" id="PF14905"/>
    </source>
</evidence>
<dbReference type="PANTHER" id="PTHR40980:SF4">
    <property type="entry name" value="TONB-DEPENDENT RECEPTOR-LIKE BETA-BARREL DOMAIN-CONTAINING PROTEIN"/>
    <property type="match status" value="1"/>
</dbReference>
<dbReference type="Gene3D" id="2.170.130.10">
    <property type="entry name" value="TonB-dependent receptor, plug domain"/>
    <property type="match status" value="1"/>
</dbReference>
<dbReference type="SUPFAM" id="SSF56935">
    <property type="entry name" value="Porins"/>
    <property type="match status" value="1"/>
</dbReference>
<dbReference type="RefSeq" id="WP_302041459.1">
    <property type="nucleotide sequence ID" value="NZ_JAUKPO010000034.1"/>
</dbReference>
<comment type="similarity">
    <text evidence="7">Belongs to the TonB-dependent receptor family.</text>
</comment>
<dbReference type="SUPFAM" id="SSF49464">
    <property type="entry name" value="Carboxypeptidase regulatory domain-like"/>
    <property type="match status" value="1"/>
</dbReference>
<dbReference type="InterPro" id="IPR037066">
    <property type="entry name" value="Plug_dom_sf"/>
</dbReference>
<evidence type="ECO:0000256" key="2">
    <source>
        <dbReference type="ARBA" id="ARBA00022448"/>
    </source>
</evidence>
<dbReference type="Gene3D" id="2.40.170.20">
    <property type="entry name" value="TonB-dependent receptor, beta-barrel domain"/>
    <property type="match status" value="1"/>
</dbReference>
<dbReference type="Pfam" id="PF14905">
    <property type="entry name" value="OMP_b-brl_3"/>
    <property type="match status" value="1"/>
</dbReference>
<accession>A0ABT8RIZ0</accession>
<dbReference type="Pfam" id="PF13715">
    <property type="entry name" value="CarbopepD_reg_2"/>
    <property type="match status" value="1"/>
</dbReference>
<dbReference type="EMBL" id="JAUKPO010000034">
    <property type="protein sequence ID" value="MDO1450657.1"/>
    <property type="molecule type" value="Genomic_DNA"/>
</dbReference>
<evidence type="ECO:0000256" key="7">
    <source>
        <dbReference type="PROSITE-ProRule" id="PRU01360"/>
    </source>
</evidence>
<keyword evidence="6 7" id="KW-0998">Cell outer membrane</keyword>
<evidence type="ECO:0000313" key="12">
    <source>
        <dbReference type="Proteomes" id="UP001168528"/>
    </source>
</evidence>
<dbReference type="PROSITE" id="PS52016">
    <property type="entry name" value="TONB_DEPENDENT_REC_3"/>
    <property type="match status" value="1"/>
</dbReference>
<dbReference type="InterPro" id="IPR008969">
    <property type="entry name" value="CarboxyPept-like_regulatory"/>
</dbReference>
<evidence type="ECO:0000313" key="11">
    <source>
        <dbReference type="EMBL" id="MDO1450657.1"/>
    </source>
</evidence>
<feature type="domain" description="TonB-dependent receptor plug" evidence="9">
    <location>
        <begin position="147"/>
        <end position="220"/>
    </location>
</feature>
<keyword evidence="8" id="KW-0732">Signal</keyword>
<dbReference type="InterPro" id="IPR041700">
    <property type="entry name" value="OMP_b-brl_3"/>
</dbReference>
<dbReference type="Gene3D" id="2.60.40.1120">
    <property type="entry name" value="Carboxypeptidase-like, regulatory domain"/>
    <property type="match status" value="1"/>
</dbReference>
<gene>
    <name evidence="11" type="ORF">Q0590_30570</name>
</gene>
<evidence type="ECO:0000256" key="8">
    <source>
        <dbReference type="SAM" id="SignalP"/>
    </source>
</evidence>
<dbReference type="InterPro" id="IPR039426">
    <property type="entry name" value="TonB-dep_rcpt-like"/>
</dbReference>
<dbReference type="InterPro" id="IPR012910">
    <property type="entry name" value="Plug_dom"/>
</dbReference>
<name>A0ABT8RIZ0_9BACT</name>
<keyword evidence="4 7" id="KW-0812">Transmembrane</keyword>
<dbReference type="Pfam" id="PF07715">
    <property type="entry name" value="Plug"/>
    <property type="match status" value="1"/>
</dbReference>
<keyword evidence="11" id="KW-0675">Receptor</keyword>
<comment type="subcellular location">
    <subcellularLocation>
        <location evidence="1 7">Cell outer membrane</location>
        <topology evidence="1 7">Multi-pass membrane protein</topology>
    </subcellularLocation>
</comment>
<evidence type="ECO:0000256" key="4">
    <source>
        <dbReference type="ARBA" id="ARBA00022692"/>
    </source>
</evidence>
<sequence length="779" mass="87105">MRKELLIYLFAAICIATPAFSQSTFQLSGKVIDKSSSEPVSFAQVAVYQSTKKKPLTGGVTGENGEFSIELQPGSYDIAVVFVGYQKKKMKGVVLSNGDKNIGNIVLTPTTQQLEEVVVQAEATQKALSTDVEGLTIRPDLTLTNVGGNLLDILRNTPSVNVSQDGSISLRGSNATNILINGRNSALATDLEQIPASAIKSIKVVTNPNAKYDAQGAGGVINIELKDGEQLGTNGKAEITAGTRYRLNSSLRLTHTTDHFNIYGGYSFRRWPSISKATTIRETFTNNQRLEQLQNAERNDLEHTINLGAGYTFGKNRISYEGALNLEKEADTESNASQIFDRNSSELLLNYSRFNRETEDNYTLDNALVYEHLFDNPLRELRALVSHSYRDQVENQNIDVFSQNTLPGSTEPSGLQRSLSDDLRQTAIAQADYVHPLINGNLETGIKSIFRTFDNDYLYEILNSGTGTWVNQTGVSNRFRYSDQVYAAYMIYSRSFNKVDLSVGTRAEQTFVNTQLYNTNETNKQSYLNLFPSLQAVYHPTDKQSIKFTYSRRIDRPGGRQLNPFPDISDSLNIRQGNPDLQPELINSLELGHTMKIGKVDLTSNVFFRHVNGQVDYIVRVEEGISYGQPANLNSSMTYGLELINTTEVFPWWSFNASYAIFQIRVDGTNLNSNFTNSGLSWNAKLTSDFQLPLDIDLQVTGNYTAPEIEAQGRDLARYYLDVSLRRTFMKEKGSLSLTLQDIFNTRRFAGESFGPDFSQRFNAKRESRIFLLSLGYAF</sequence>
<protein>
    <submittedName>
        <fullName evidence="11">TonB-dependent receptor</fullName>
    </submittedName>
</protein>
<evidence type="ECO:0000259" key="9">
    <source>
        <dbReference type="Pfam" id="PF07715"/>
    </source>
</evidence>
<evidence type="ECO:0000256" key="5">
    <source>
        <dbReference type="ARBA" id="ARBA00023136"/>
    </source>
</evidence>
<organism evidence="11 12">
    <name type="scientific">Rhodocytophaga aerolata</name>
    <dbReference type="NCBI Taxonomy" id="455078"/>
    <lineage>
        <taxon>Bacteria</taxon>
        <taxon>Pseudomonadati</taxon>
        <taxon>Bacteroidota</taxon>
        <taxon>Cytophagia</taxon>
        <taxon>Cytophagales</taxon>
        <taxon>Rhodocytophagaceae</taxon>
        <taxon>Rhodocytophaga</taxon>
    </lineage>
</organism>
<evidence type="ECO:0000256" key="1">
    <source>
        <dbReference type="ARBA" id="ARBA00004571"/>
    </source>
</evidence>
<feature type="domain" description="Outer membrane protein beta-barrel" evidence="10">
    <location>
        <begin position="372"/>
        <end position="777"/>
    </location>
</feature>
<keyword evidence="2 7" id="KW-0813">Transport</keyword>